<evidence type="ECO:0000256" key="5">
    <source>
        <dbReference type="SAM" id="MobiDB-lite"/>
    </source>
</evidence>
<dbReference type="InterPro" id="IPR013762">
    <property type="entry name" value="Integrase-like_cat_sf"/>
</dbReference>
<sequence length="379" mass="42797">MNSESTAVDEPLEAFLRSKSKGGQGSGNYRRNLERSVEDFLAWLEADPHSDGTFDDVDERAFRRYARELTGRELAPGTIRTYYAQVSAYVGWCVREGLLEANYAQRNVAKEPLPENDGRRSGDQQAWTDAHRSLITRFVDERAHDAADEKGVGAIHEFRDRALVYVLCYSGVRGGEIFADPKDDRRNGLTWGDVSLEDRKMTVLAKKQDWSDRSLTKQAINPMSRYRRILDPAGDDWPVFPTFHLPTLYETLRTGLRDEYDWSSDEIEGFVDGLTGQPEVFEALREYEVAPPSINTDGARRIMRRLCADAEIELDDKHGYLAPHGGRRGAGEVLVRQRGFTAAARLLDNSEAVVRQSYSHIEAKEMAKDAGDAFAEHDT</sequence>
<feature type="domain" description="Core-binding (CB)" evidence="6">
    <location>
        <begin position="6"/>
        <end position="94"/>
    </location>
</feature>
<accession>A0A2A5QPH1</accession>
<dbReference type="InterPro" id="IPR044068">
    <property type="entry name" value="CB"/>
</dbReference>
<name>A0A2A5QPH1_9EURY</name>
<dbReference type="GO" id="GO:0015074">
    <property type="term" value="P:DNA integration"/>
    <property type="evidence" value="ECO:0007669"/>
    <property type="project" value="UniProtKB-KW"/>
</dbReference>
<evidence type="ECO:0000313" key="8">
    <source>
        <dbReference type="Proteomes" id="UP000219689"/>
    </source>
</evidence>
<dbReference type="OrthoDB" id="194919at2157"/>
<evidence type="ECO:0000259" key="6">
    <source>
        <dbReference type="PROSITE" id="PS51900"/>
    </source>
</evidence>
<dbReference type="EMBL" id="NXNI01000002">
    <property type="protein sequence ID" value="PCR88722.1"/>
    <property type="molecule type" value="Genomic_DNA"/>
</dbReference>
<feature type="region of interest" description="Disordered" evidence="5">
    <location>
        <begin position="1"/>
        <end position="30"/>
    </location>
</feature>
<reference evidence="7 8" key="1">
    <citation type="submission" date="2017-09" db="EMBL/GenBank/DDBJ databases">
        <title>Genome sequences of Natrinema ejinorence JCM 13890T.</title>
        <authorList>
            <person name="Roh S.W."/>
            <person name="Kim Y.B."/>
            <person name="Kim J.Y."/>
        </authorList>
    </citation>
    <scope>NUCLEOTIDE SEQUENCE [LARGE SCALE GENOMIC DNA]</scope>
    <source>
        <strain evidence="7 8">JCM 13890</strain>
    </source>
</reference>
<keyword evidence="1" id="KW-0229">DNA integration</keyword>
<dbReference type="GO" id="GO:0006310">
    <property type="term" value="P:DNA recombination"/>
    <property type="evidence" value="ECO:0007669"/>
    <property type="project" value="UniProtKB-KW"/>
</dbReference>
<dbReference type="Gene3D" id="1.10.443.10">
    <property type="entry name" value="Intergrase catalytic core"/>
    <property type="match status" value="1"/>
</dbReference>
<evidence type="ECO:0000256" key="2">
    <source>
        <dbReference type="ARBA" id="ARBA00023125"/>
    </source>
</evidence>
<keyword evidence="2 4" id="KW-0238">DNA-binding</keyword>
<organism evidence="7 8">
    <name type="scientific">Natrinema ejinorense</name>
    <dbReference type="NCBI Taxonomy" id="373386"/>
    <lineage>
        <taxon>Archaea</taxon>
        <taxon>Methanobacteriati</taxon>
        <taxon>Methanobacteriota</taxon>
        <taxon>Stenosarchaea group</taxon>
        <taxon>Halobacteria</taxon>
        <taxon>Halobacteriales</taxon>
        <taxon>Natrialbaceae</taxon>
        <taxon>Natrinema</taxon>
    </lineage>
</organism>
<evidence type="ECO:0000256" key="3">
    <source>
        <dbReference type="ARBA" id="ARBA00023172"/>
    </source>
</evidence>
<dbReference type="PROSITE" id="PS51900">
    <property type="entry name" value="CB"/>
    <property type="match status" value="1"/>
</dbReference>
<protein>
    <recommendedName>
        <fullName evidence="6">Core-binding (CB) domain-containing protein</fullName>
    </recommendedName>
</protein>
<dbReference type="GO" id="GO:0003677">
    <property type="term" value="F:DNA binding"/>
    <property type="evidence" value="ECO:0007669"/>
    <property type="project" value="UniProtKB-UniRule"/>
</dbReference>
<comment type="caution">
    <text evidence="7">The sequence shown here is derived from an EMBL/GenBank/DDBJ whole genome shotgun (WGS) entry which is preliminary data.</text>
</comment>
<dbReference type="InterPro" id="IPR050090">
    <property type="entry name" value="Tyrosine_recombinase_XerCD"/>
</dbReference>
<keyword evidence="8" id="KW-1185">Reference proteome</keyword>
<proteinExistence type="predicted"/>
<dbReference type="InterPro" id="IPR010998">
    <property type="entry name" value="Integrase_recombinase_N"/>
</dbReference>
<evidence type="ECO:0000256" key="4">
    <source>
        <dbReference type="PROSITE-ProRule" id="PRU01248"/>
    </source>
</evidence>
<dbReference type="AlphaFoldDB" id="A0A2A5QPH1"/>
<dbReference type="PANTHER" id="PTHR30349">
    <property type="entry name" value="PHAGE INTEGRASE-RELATED"/>
    <property type="match status" value="1"/>
</dbReference>
<gene>
    <name evidence="7" type="ORF">CP557_19645</name>
</gene>
<dbReference type="PANTHER" id="PTHR30349:SF41">
    <property type="entry name" value="INTEGRASE_RECOMBINASE PROTEIN MJ0367-RELATED"/>
    <property type="match status" value="1"/>
</dbReference>
<dbReference type="Gene3D" id="1.10.150.130">
    <property type="match status" value="1"/>
</dbReference>
<dbReference type="RefSeq" id="WP_097381742.1">
    <property type="nucleotide sequence ID" value="NZ_NXNI01000002.1"/>
</dbReference>
<dbReference type="SUPFAM" id="SSF56349">
    <property type="entry name" value="DNA breaking-rejoining enzymes"/>
    <property type="match status" value="1"/>
</dbReference>
<evidence type="ECO:0000256" key="1">
    <source>
        <dbReference type="ARBA" id="ARBA00022908"/>
    </source>
</evidence>
<evidence type="ECO:0000313" key="7">
    <source>
        <dbReference type="EMBL" id="PCR88722.1"/>
    </source>
</evidence>
<dbReference type="InterPro" id="IPR011010">
    <property type="entry name" value="DNA_brk_join_enz"/>
</dbReference>
<keyword evidence="3" id="KW-0233">DNA recombination</keyword>
<dbReference type="Proteomes" id="UP000219689">
    <property type="component" value="Unassembled WGS sequence"/>
</dbReference>